<dbReference type="SMART" id="SM00255">
    <property type="entry name" value="TIR"/>
    <property type="match status" value="1"/>
</dbReference>
<dbReference type="GO" id="GO:0002807">
    <property type="term" value="P:positive regulation of antimicrobial peptide biosynthetic process"/>
    <property type="evidence" value="ECO:0007669"/>
    <property type="project" value="EnsemblMetazoa"/>
</dbReference>
<dbReference type="InterPro" id="IPR001611">
    <property type="entry name" value="Leu-rich_rpt"/>
</dbReference>
<dbReference type="GO" id="GO:0061760">
    <property type="term" value="P:antifungal innate immune response"/>
    <property type="evidence" value="ECO:0007669"/>
    <property type="project" value="EnsemblMetazoa"/>
</dbReference>
<dbReference type="InterPro" id="IPR000483">
    <property type="entry name" value="Cys-rich_flank_reg_C"/>
</dbReference>
<dbReference type="Pfam" id="PF13516">
    <property type="entry name" value="LRR_6"/>
    <property type="match status" value="1"/>
</dbReference>
<evidence type="ECO:0000256" key="2">
    <source>
        <dbReference type="ARBA" id="ARBA00009634"/>
    </source>
</evidence>
<dbReference type="PANTHER" id="PTHR24365">
    <property type="entry name" value="TOLL-LIKE RECEPTOR"/>
    <property type="match status" value="1"/>
</dbReference>
<evidence type="ECO:0000256" key="4">
    <source>
        <dbReference type="ARBA" id="ARBA00022692"/>
    </source>
</evidence>
<dbReference type="InParanoid" id="B3N2E6"/>
<dbReference type="SUPFAM" id="SSF52200">
    <property type="entry name" value="Toll/Interleukin receptor TIR domain"/>
    <property type="match status" value="1"/>
</dbReference>
<dbReference type="GO" id="GO:0008063">
    <property type="term" value="P:Toll signaling pathway"/>
    <property type="evidence" value="ECO:0007669"/>
    <property type="project" value="EnsemblMetazoa"/>
</dbReference>
<feature type="domain" description="TIR" evidence="10">
    <location>
        <begin position="467"/>
        <end position="602"/>
    </location>
</feature>
<keyword evidence="6 9" id="KW-1133">Transmembrane helix</keyword>
<sequence length="620" mass="72155">SEVLRATLCYLKLVKINGFVNLKHFDRYIKLKIIEFNSQVQPLPIPINGSTALLLKGNNLTQLPHISFPGYSVVNVLDVSYNKLTTLGISYLPYDLEYLDVRFNNLHTLSKDVIHYLIKIPFFYQFGNKWRPICEDMNLITIPNPTFSKGHDSIKYLYMANNSIVELPLQLIPKNILIMDLRNNLLSSLDDDVVEFLRNRKNVTLVHLSGNPWECKCGALSFLSFLREHEPLEYERVLEFSNITTGKCPKSCICCEEKSLPDPFVIDCSGRGLKDIPPLPLPLVGLTTLFFNENELEMLPNISHPGIENVARLFLDNNKLTFIEQLPKKLTYLDLSHNNISVLKEDIRNFLVKRIRSSQMMVRLSGNPWSCTCEERDFLKFVKGHGRNIIDSAVMICEESGYPLLEVEESDICPSALIYYASFTASFMMIILGINLLVIFRQPILIWFYEHEICLSMAARQELDLGKKFDAFLSFTHKDENLVEEFVERLENRSHKFRLCFYLRDWLVGESIPECINRSVKDSRRIIILMTNKFLKSTWGRLEFRLALHASEKDRCKRLIVVLYPDVENFDELDSELRAYMVLNTYLARDSPNFWNKLIYSMPHEKLRRQLLHELEEPRL</sequence>
<dbReference type="GO" id="GO:0005886">
    <property type="term" value="C:plasma membrane"/>
    <property type="evidence" value="ECO:0007669"/>
    <property type="project" value="TreeGrafter"/>
</dbReference>
<evidence type="ECO:0000256" key="9">
    <source>
        <dbReference type="SAM" id="Phobius"/>
    </source>
</evidence>
<proteinExistence type="inferred from homology"/>
<keyword evidence="7 9" id="KW-0472">Membrane</keyword>
<accession>B3N2E6</accession>
<dbReference type="eggNOG" id="KOG4641">
    <property type="taxonomic scope" value="Eukaryota"/>
</dbReference>
<dbReference type="PRINTS" id="PR01537">
    <property type="entry name" value="INTRLKN1R1F"/>
</dbReference>
<evidence type="ECO:0000256" key="3">
    <source>
        <dbReference type="ARBA" id="ARBA00022614"/>
    </source>
</evidence>
<reference evidence="11 12" key="1">
    <citation type="journal article" date="2007" name="Nature">
        <title>Evolution of genes and genomes on the Drosophila phylogeny.</title>
        <authorList>
            <consortium name="Drosophila 12 Genomes Consortium"/>
            <person name="Clark A.G."/>
            <person name="Eisen M.B."/>
            <person name="Smith D.R."/>
            <person name="Bergman C.M."/>
            <person name="Oliver B."/>
            <person name="Markow T.A."/>
            <person name="Kaufman T.C."/>
            <person name="Kellis M."/>
            <person name="Gelbart W."/>
            <person name="Iyer V.N."/>
            <person name="Pollard D.A."/>
            <person name="Sackton T.B."/>
            <person name="Larracuente A.M."/>
            <person name="Singh N.D."/>
            <person name="Abad J.P."/>
            <person name="Abt D.N."/>
            <person name="Adryan B."/>
            <person name="Aguade M."/>
            <person name="Akashi H."/>
            <person name="Anderson W.W."/>
            <person name="Aquadro C.F."/>
            <person name="Ardell D.H."/>
            <person name="Arguello R."/>
            <person name="Artieri C.G."/>
            <person name="Barbash D.A."/>
            <person name="Barker D."/>
            <person name="Barsanti P."/>
            <person name="Batterham P."/>
            <person name="Batzoglou S."/>
            <person name="Begun D."/>
            <person name="Bhutkar A."/>
            <person name="Blanco E."/>
            <person name="Bosak S.A."/>
            <person name="Bradley R.K."/>
            <person name="Brand A.D."/>
            <person name="Brent M.R."/>
            <person name="Brooks A.N."/>
            <person name="Brown R.H."/>
            <person name="Butlin R.K."/>
            <person name="Caggese C."/>
            <person name="Calvi B.R."/>
            <person name="Bernardo de Carvalho A."/>
            <person name="Caspi A."/>
            <person name="Castrezana S."/>
            <person name="Celniker S.E."/>
            <person name="Chang J.L."/>
            <person name="Chapple C."/>
            <person name="Chatterji S."/>
            <person name="Chinwalla A."/>
            <person name="Civetta A."/>
            <person name="Clifton S.W."/>
            <person name="Comeron J.M."/>
            <person name="Costello J.C."/>
            <person name="Coyne J.A."/>
            <person name="Daub J."/>
            <person name="David R.G."/>
            <person name="Delcher A.L."/>
            <person name="Delehaunty K."/>
            <person name="Do C.B."/>
            <person name="Ebling H."/>
            <person name="Edwards K."/>
            <person name="Eickbush T."/>
            <person name="Evans J.D."/>
            <person name="Filipski A."/>
            <person name="Findeiss S."/>
            <person name="Freyhult E."/>
            <person name="Fulton L."/>
            <person name="Fulton R."/>
            <person name="Garcia A.C."/>
            <person name="Gardiner A."/>
            <person name="Garfield D.A."/>
            <person name="Garvin B.E."/>
            <person name="Gibson G."/>
            <person name="Gilbert D."/>
            <person name="Gnerre S."/>
            <person name="Godfrey J."/>
            <person name="Good R."/>
            <person name="Gotea V."/>
            <person name="Gravely B."/>
            <person name="Greenberg A.J."/>
            <person name="Griffiths-Jones S."/>
            <person name="Gross S."/>
            <person name="Guigo R."/>
            <person name="Gustafson E.A."/>
            <person name="Haerty W."/>
            <person name="Hahn M.W."/>
            <person name="Halligan D.L."/>
            <person name="Halpern A.L."/>
            <person name="Halter G.M."/>
            <person name="Han M.V."/>
            <person name="Heger A."/>
            <person name="Hillier L."/>
            <person name="Hinrichs A.S."/>
            <person name="Holmes I."/>
            <person name="Hoskins R.A."/>
            <person name="Hubisz M.J."/>
            <person name="Hultmark D."/>
            <person name="Huntley M.A."/>
            <person name="Jaffe D.B."/>
            <person name="Jagadeeshan S."/>
            <person name="Jeck W.R."/>
            <person name="Johnson J."/>
            <person name="Jones C.D."/>
            <person name="Jordan W.C."/>
            <person name="Karpen G.H."/>
            <person name="Kataoka E."/>
            <person name="Keightley P.D."/>
            <person name="Kheradpour P."/>
            <person name="Kirkness E.F."/>
            <person name="Koerich L.B."/>
            <person name="Kristiansen K."/>
            <person name="Kudrna D."/>
            <person name="Kulathinal R.J."/>
            <person name="Kumar S."/>
            <person name="Kwok R."/>
            <person name="Lander E."/>
            <person name="Langley C.H."/>
            <person name="Lapoint R."/>
            <person name="Lazzaro B.P."/>
            <person name="Lee S.J."/>
            <person name="Levesque L."/>
            <person name="Li R."/>
            <person name="Lin C.F."/>
            <person name="Lin M.F."/>
            <person name="Lindblad-Toh K."/>
            <person name="Llopart A."/>
            <person name="Long M."/>
            <person name="Low L."/>
            <person name="Lozovsky E."/>
            <person name="Lu J."/>
            <person name="Luo M."/>
            <person name="Machado C.A."/>
            <person name="Makalowski W."/>
            <person name="Marzo M."/>
            <person name="Matsuda M."/>
            <person name="Matzkin L."/>
            <person name="McAllister B."/>
            <person name="McBride C.S."/>
            <person name="McKernan B."/>
            <person name="McKernan K."/>
            <person name="Mendez-Lago M."/>
            <person name="Minx P."/>
            <person name="Mollenhauer M.U."/>
            <person name="Montooth K."/>
            <person name="Mount S.M."/>
            <person name="Mu X."/>
            <person name="Myers E."/>
            <person name="Negre B."/>
            <person name="Newfeld S."/>
            <person name="Nielsen R."/>
            <person name="Noor M.A."/>
            <person name="O'Grady P."/>
            <person name="Pachter L."/>
            <person name="Papaceit M."/>
            <person name="Parisi M.J."/>
            <person name="Parisi M."/>
            <person name="Parts L."/>
            <person name="Pedersen J.S."/>
            <person name="Pesole G."/>
            <person name="Phillippy A.M."/>
            <person name="Ponting C.P."/>
            <person name="Pop M."/>
            <person name="Porcelli D."/>
            <person name="Powell J.R."/>
            <person name="Prohaska S."/>
            <person name="Pruitt K."/>
            <person name="Puig M."/>
            <person name="Quesneville H."/>
            <person name="Ram K.R."/>
            <person name="Rand D."/>
            <person name="Rasmussen M.D."/>
            <person name="Reed L.K."/>
            <person name="Reenan R."/>
            <person name="Reily A."/>
            <person name="Remington K.A."/>
            <person name="Rieger T.T."/>
            <person name="Ritchie M.G."/>
            <person name="Robin C."/>
            <person name="Rogers Y.H."/>
            <person name="Rohde C."/>
            <person name="Rozas J."/>
            <person name="Rubenfield M.J."/>
            <person name="Ruiz A."/>
            <person name="Russo S."/>
            <person name="Salzberg S.L."/>
            <person name="Sanchez-Gracia A."/>
            <person name="Saranga D.J."/>
            <person name="Sato H."/>
            <person name="Schaeffer S.W."/>
            <person name="Schatz M.C."/>
            <person name="Schlenke T."/>
            <person name="Schwartz R."/>
            <person name="Segarra C."/>
            <person name="Singh R.S."/>
            <person name="Sirot L."/>
            <person name="Sirota M."/>
            <person name="Sisneros N.B."/>
            <person name="Smith C.D."/>
            <person name="Smith T.F."/>
            <person name="Spieth J."/>
            <person name="Stage D.E."/>
            <person name="Stark A."/>
            <person name="Stephan W."/>
            <person name="Strausberg R.L."/>
            <person name="Strempel S."/>
            <person name="Sturgill D."/>
            <person name="Sutton G."/>
            <person name="Sutton G.G."/>
            <person name="Tao W."/>
            <person name="Teichmann S."/>
            <person name="Tobari Y.N."/>
            <person name="Tomimura Y."/>
            <person name="Tsolas J.M."/>
            <person name="Valente V.L."/>
            <person name="Venter E."/>
            <person name="Venter J.C."/>
            <person name="Vicario S."/>
            <person name="Vieira F.G."/>
            <person name="Vilella A.J."/>
            <person name="Villasante A."/>
            <person name="Walenz B."/>
            <person name="Wang J."/>
            <person name="Wasserman M."/>
            <person name="Watts T."/>
            <person name="Wilson D."/>
            <person name="Wilson R.K."/>
            <person name="Wing R.A."/>
            <person name="Wolfner M.F."/>
            <person name="Wong A."/>
            <person name="Wong G.K."/>
            <person name="Wu C.I."/>
            <person name="Wu G."/>
            <person name="Yamamoto D."/>
            <person name="Yang H.P."/>
            <person name="Yang S.P."/>
            <person name="Yorke J.A."/>
            <person name="Yoshida K."/>
            <person name="Zdobnov E."/>
            <person name="Zhang P."/>
            <person name="Zhang Y."/>
            <person name="Zimin A.V."/>
            <person name="Baldwin J."/>
            <person name="Abdouelleil A."/>
            <person name="Abdulkadir J."/>
            <person name="Abebe A."/>
            <person name="Abera B."/>
            <person name="Abreu J."/>
            <person name="Acer S.C."/>
            <person name="Aftuck L."/>
            <person name="Alexander A."/>
            <person name="An P."/>
            <person name="Anderson E."/>
            <person name="Anderson S."/>
            <person name="Arachi H."/>
            <person name="Azer M."/>
            <person name="Bachantsang P."/>
            <person name="Barry A."/>
            <person name="Bayul T."/>
            <person name="Berlin A."/>
            <person name="Bessette D."/>
            <person name="Bloom T."/>
            <person name="Blye J."/>
            <person name="Boguslavskiy L."/>
            <person name="Bonnet C."/>
            <person name="Boukhgalter B."/>
            <person name="Bourzgui I."/>
            <person name="Brown A."/>
            <person name="Cahill P."/>
            <person name="Channer S."/>
            <person name="Cheshatsang Y."/>
            <person name="Chuda L."/>
            <person name="Citroen M."/>
            <person name="Collymore A."/>
            <person name="Cooke P."/>
            <person name="Costello M."/>
            <person name="D'Aco K."/>
            <person name="Daza R."/>
            <person name="De Haan G."/>
            <person name="DeGray S."/>
            <person name="DeMaso C."/>
            <person name="Dhargay N."/>
            <person name="Dooley K."/>
            <person name="Dooley E."/>
            <person name="Doricent M."/>
            <person name="Dorje P."/>
            <person name="Dorjee K."/>
            <person name="Dupes A."/>
            <person name="Elong R."/>
            <person name="Falk J."/>
            <person name="Farina A."/>
            <person name="Faro S."/>
            <person name="Ferguson D."/>
            <person name="Fisher S."/>
            <person name="Foley C.D."/>
            <person name="Franke A."/>
            <person name="Friedrich D."/>
            <person name="Gadbois L."/>
            <person name="Gearin G."/>
            <person name="Gearin C.R."/>
            <person name="Giannoukos G."/>
            <person name="Goode T."/>
            <person name="Graham J."/>
            <person name="Grandbois E."/>
            <person name="Grewal S."/>
            <person name="Gyaltsen K."/>
            <person name="Hafez N."/>
            <person name="Hagos B."/>
            <person name="Hall J."/>
            <person name="Henson C."/>
            <person name="Hollinger A."/>
            <person name="Honan T."/>
            <person name="Huard M.D."/>
            <person name="Hughes L."/>
            <person name="Hurhula B."/>
            <person name="Husby M.E."/>
            <person name="Kamat A."/>
            <person name="Kanga B."/>
            <person name="Kashin S."/>
            <person name="Khazanovich D."/>
            <person name="Kisner P."/>
            <person name="Lance K."/>
            <person name="Lara M."/>
            <person name="Lee W."/>
            <person name="Lennon N."/>
            <person name="Letendre F."/>
            <person name="LeVine R."/>
            <person name="Lipovsky A."/>
            <person name="Liu X."/>
            <person name="Liu J."/>
            <person name="Liu S."/>
            <person name="Lokyitsang T."/>
            <person name="Lokyitsang Y."/>
            <person name="Lubonja R."/>
            <person name="Lui A."/>
            <person name="MacDonald P."/>
            <person name="Magnisalis V."/>
            <person name="Maru K."/>
            <person name="Matthews C."/>
            <person name="McCusker W."/>
            <person name="McDonough S."/>
            <person name="Mehta T."/>
            <person name="Meldrim J."/>
            <person name="Meneus L."/>
            <person name="Mihai O."/>
            <person name="Mihalev A."/>
            <person name="Mihova T."/>
            <person name="Mittelman R."/>
            <person name="Mlenga V."/>
            <person name="Montmayeur A."/>
            <person name="Mulrain L."/>
            <person name="Navidi A."/>
            <person name="Naylor J."/>
            <person name="Negash T."/>
            <person name="Nguyen T."/>
            <person name="Nguyen N."/>
            <person name="Nicol R."/>
            <person name="Norbu C."/>
            <person name="Norbu N."/>
            <person name="Novod N."/>
            <person name="O'Neill B."/>
            <person name="Osman S."/>
            <person name="Markiewicz E."/>
            <person name="Oyono O.L."/>
            <person name="Patti C."/>
            <person name="Phunkhang P."/>
            <person name="Pierre F."/>
            <person name="Priest M."/>
            <person name="Raghuraman S."/>
            <person name="Rege F."/>
            <person name="Reyes R."/>
            <person name="Rise C."/>
            <person name="Rogov P."/>
            <person name="Ross K."/>
            <person name="Ryan E."/>
            <person name="Settipalli S."/>
            <person name="Shea T."/>
            <person name="Sherpa N."/>
            <person name="Shi L."/>
            <person name="Shih D."/>
            <person name="Sparrow T."/>
            <person name="Spaulding J."/>
            <person name="Stalker J."/>
            <person name="Stange-Thomann N."/>
            <person name="Stavropoulos S."/>
            <person name="Stone C."/>
            <person name="Strader C."/>
            <person name="Tesfaye S."/>
            <person name="Thomson T."/>
            <person name="Thoulutsang Y."/>
            <person name="Thoulutsang D."/>
            <person name="Topham K."/>
            <person name="Topping I."/>
            <person name="Tsamla T."/>
            <person name="Vassiliev H."/>
            <person name="Vo A."/>
            <person name="Wangchuk T."/>
            <person name="Wangdi T."/>
            <person name="Weiand M."/>
            <person name="Wilkinson J."/>
            <person name="Wilson A."/>
            <person name="Yadav S."/>
            <person name="Young G."/>
            <person name="Yu Q."/>
            <person name="Zembek L."/>
            <person name="Zhong D."/>
            <person name="Zimmer A."/>
            <person name="Zwirko Z."/>
            <person name="Jaffe D.B."/>
            <person name="Alvarez P."/>
            <person name="Brockman W."/>
            <person name="Butler J."/>
            <person name="Chin C."/>
            <person name="Gnerre S."/>
            <person name="Grabherr M."/>
            <person name="Kleber M."/>
            <person name="Mauceli E."/>
            <person name="MacCallum I."/>
        </authorList>
    </citation>
    <scope>NUCLEOTIDE SEQUENCE [LARGE SCALE GENOMIC DNA]</scope>
    <source>
        <strain evidence="12">Tucson 14024-0371.13</strain>
    </source>
</reference>
<evidence type="ECO:0000256" key="6">
    <source>
        <dbReference type="ARBA" id="ARBA00022989"/>
    </source>
</evidence>
<keyword evidence="8" id="KW-0675">Receptor</keyword>
<feature type="transmembrane region" description="Helical" evidence="9">
    <location>
        <begin position="417"/>
        <end position="440"/>
    </location>
</feature>
<evidence type="ECO:0000256" key="8">
    <source>
        <dbReference type="ARBA" id="ARBA00023170"/>
    </source>
</evidence>
<keyword evidence="3" id="KW-0433">Leucine-rich repeat</keyword>
<evidence type="ECO:0000313" key="11">
    <source>
        <dbReference type="EMBL" id="EDV44868.2"/>
    </source>
</evidence>
<dbReference type="FunCoup" id="B3N2E6">
    <property type="interactions" value="13"/>
</dbReference>
<comment type="subcellular location">
    <subcellularLocation>
        <location evidence="1">Membrane</location>
        <topology evidence="1">Single-pass membrane protein</topology>
    </subcellularLocation>
</comment>
<dbReference type="GO" id="GO:0005121">
    <property type="term" value="F:Toll binding"/>
    <property type="evidence" value="ECO:0007669"/>
    <property type="project" value="EnsemblMetazoa"/>
</dbReference>
<dbReference type="SMART" id="SM00082">
    <property type="entry name" value="LRRCT"/>
    <property type="match status" value="2"/>
</dbReference>
<evidence type="ECO:0000256" key="7">
    <source>
        <dbReference type="ARBA" id="ARBA00023136"/>
    </source>
</evidence>
<evidence type="ECO:0000256" key="1">
    <source>
        <dbReference type="ARBA" id="ARBA00004167"/>
    </source>
</evidence>
<dbReference type="HOGENOM" id="CLU_053932_0_0_1"/>
<name>B3N2E6_DROAN</name>
<dbReference type="AlphaFoldDB" id="B3N2E6"/>
<keyword evidence="5" id="KW-0732">Signal</keyword>
<dbReference type="STRING" id="7217.B3N2E6"/>
<dbReference type="GO" id="GO:0019901">
    <property type="term" value="F:protein kinase binding"/>
    <property type="evidence" value="ECO:0007669"/>
    <property type="project" value="EnsemblMetazoa"/>
</dbReference>
<dbReference type="Gene3D" id="3.40.50.10140">
    <property type="entry name" value="Toll/interleukin-1 receptor homology (TIR) domain"/>
    <property type="match status" value="1"/>
</dbReference>
<dbReference type="PROSITE" id="PS51450">
    <property type="entry name" value="LRR"/>
    <property type="match status" value="1"/>
</dbReference>
<evidence type="ECO:0000313" key="12">
    <source>
        <dbReference type="Proteomes" id="UP000007801"/>
    </source>
</evidence>
<keyword evidence="4 9" id="KW-0812">Transmembrane</keyword>
<dbReference type="InterPro" id="IPR032675">
    <property type="entry name" value="LRR_dom_sf"/>
</dbReference>
<dbReference type="SMR" id="B3N2E6"/>
<dbReference type="OrthoDB" id="1421090at2759"/>
<dbReference type="Gene3D" id="3.80.10.10">
    <property type="entry name" value="Ribonuclease Inhibitor"/>
    <property type="match status" value="3"/>
</dbReference>
<evidence type="ECO:0000259" key="10">
    <source>
        <dbReference type="PROSITE" id="PS50104"/>
    </source>
</evidence>
<dbReference type="PANTHER" id="PTHR24365:SF530">
    <property type="entry name" value="MSTPROX-RELATED"/>
    <property type="match status" value="1"/>
</dbReference>
<dbReference type="GO" id="GO:0015026">
    <property type="term" value="F:coreceptor activity"/>
    <property type="evidence" value="ECO:0007669"/>
    <property type="project" value="EnsemblMetazoa"/>
</dbReference>
<comment type="similarity">
    <text evidence="2">Belongs to the Toll-like receptor family.</text>
</comment>
<dbReference type="FunFam" id="3.80.10.10:FF:000727">
    <property type="entry name" value="Toll-like protein"/>
    <property type="match status" value="1"/>
</dbReference>
<dbReference type="PROSITE" id="PS50104">
    <property type="entry name" value="TIR"/>
    <property type="match status" value="1"/>
</dbReference>
<organism evidence="11 12">
    <name type="scientific">Drosophila ananassae</name>
    <name type="common">Fruit fly</name>
    <dbReference type="NCBI Taxonomy" id="7217"/>
    <lineage>
        <taxon>Eukaryota</taxon>
        <taxon>Metazoa</taxon>
        <taxon>Ecdysozoa</taxon>
        <taxon>Arthropoda</taxon>
        <taxon>Hexapoda</taxon>
        <taxon>Insecta</taxon>
        <taxon>Pterygota</taxon>
        <taxon>Neoptera</taxon>
        <taxon>Endopterygota</taxon>
        <taxon>Diptera</taxon>
        <taxon>Brachycera</taxon>
        <taxon>Muscomorpha</taxon>
        <taxon>Ephydroidea</taxon>
        <taxon>Drosophilidae</taxon>
        <taxon>Drosophila</taxon>
        <taxon>Sophophora</taxon>
    </lineage>
</organism>
<protein>
    <recommendedName>
        <fullName evidence="10">TIR domain-containing protein</fullName>
    </recommendedName>
</protein>
<evidence type="ECO:0000256" key="5">
    <source>
        <dbReference type="ARBA" id="ARBA00022729"/>
    </source>
</evidence>
<dbReference type="EMBL" id="CH903327">
    <property type="protein sequence ID" value="EDV44868.2"/>
    <property type="molecule type" value="Genomic_DNA"/>
</dbReference>
<dbReference type="InterPro" id="IPR035897">
    <property type="entry name" value="Toll_tir_struct_dom_sf"/>
</dbReference>
<keyword evidence="12" id="KW-1185">Reference proteome</keyword>
<dbReference type="Pfam" id="PF13676">
    <property type="entry name" value="TIR_2"/>
    <property type="match status" value="1"/>
</dbReference>
<dbReference type="SUPFAM" id="SSF52058">
    <property type="entry name" value="L domain-like"/>
    <property type="match status" value="1"/>
</dbReference>
<dbReference type="Proteomes" id="UP000007801">
    <property type="component" value="Unassembled WGS sequence"/>
</dbReference>
<feature type="non-terminal residue" evidence="11">
    <location>
        <position position="1"/>
    </location>
</feature>
<gene>
    <name evidence="11" type="primary">Dana\GF20151</name>
    <name evidence="11" type="synonym">dana_GLEANR_232</name>
    <name evidence="11" type="ORF">GF20151</name>
</gene>
<dbReference type="InterPro" id="IPR000157">
    <property type="entry name" value="TIR_dom"/>
</dbReference>